<dbReference type="EMBL" id="MU006782">
    <property type="protein sequence ID" value="KAF2641657.1"/>
    <property type="molecule type" value="Genomic_DNA"/>
</dbReference>
<sequence length="797" mass="89530">MWFLEHETLFEGKRVWLRPGSQQLFGRTKPADGDLSEGKKVFIDNKNVSRKHMMIRVLEVPPEDGTKLQKRSQVEVVDLSCRQGTWVDGQSIKSTKTADGGITYDKTTLTEKEHTIKLSNSYPPFKIQWQDVIITNTSKEKRADATSATRTTQLHAMDIKTSTEVVYGKTTHIVSQKRNLPKVLQGLVAGIPIVTTDFLDAVLSAAAHSVDADDNYVPSQLEEDFDASWPREKDYIPPAGAEPVARPEHMLEPDPSRSEVFLGLTFVFFDEVQHTNLHQVVAGGGGKALLFDIRPGETTVEEYVEYVNHVAGQKKRAKTSNGSLPVVTIRLGAYPDQLADWSTDFVARVDQSLNQRSILQNEFLDAIVTKDSSQLRRPPTEMVADSSIAPPMPSQRPKQGTTPVATQIRVPLRAPEADAAPEEPVKTITRKRPVRKGITSRFTGFDDYEPPTKVQKVEDTPVPMEDVQESTEPPSQPVPAIQTRTLRNTRLQSVDPTEPVKQERTKQMDQLFPAAAAIKRQRGATRAHSTSVEPETGPQTQKPKRNAAEILEKLQNTKKKATKEINVREQTRKHVEEQEEKRRLEEEGLREALEGVDISEIRANIQVEEMKMRPREEQGNRANTRQVKSDGWDPAWDGRKNFKKFRRRGTEGAPQSQRVLVSFEEAPQKKSVAEVEMDMSVGTDHERKSKRRQDRAADSESEAEQGFRRRKKAKNTEVIHVEDSGPDDEDPVVGTRGSGRTQRVAETQLEDTQMHGKGKKRGPVTVAAGPAKKGRYSKKDDSDSDAEETGFRFKRRA</sequence>
<dbReference type="GO" id="GO:0003684">
    <property type="term" value="F:damaged DNA binding"/>
    <property type="evidence" value="ECO:0007669"/>
    <property type="project" value="TreeGrafter"/>
</dbReference>
<dbReference type="InterPro" id="IPR000253">
    <property type="entry name" value="FHA_dom"/>
</dbReference>
<feature type="compositionally biased region" description="Basic and acidic residues" evidence="8">
    <location>
        <begin position="609"/>
        <end position="619"/>
    </location>
</feature>
<dbReference type="Pfam" id="PF16508">
    <property type="entry name" value="NIBRIN_BRCT_II"/>
    <property type="match status" value="1"/>
</dbReference>
<dbReference type="GO" id="GO:0030870">
    <property type="term" value="C:Mre11 complex"/>
    <property type="evidence" value="ECO:0007669"/>
    <property type="project" value="InterPro"/>
</dbReference>
<dbReference type="InterPro" id="IPR032429">
    <property type="entry name" value="Nibrin_BRCT2"/>
</dbReference>
<evidence type="ECO:0000256" key="6">
    <source>
        <dbReference type="ARBA" id="ARBA00023242"/>
    </source>
</evidence>
<feature type="region of interest" description="Disordered" evidence="8">
    <location>
        <begin position="609"/>
        <end position="797"/>
    </location>
</feature>
<feature type="compositionally biased region" description="Basic and acidic residues" evidence="8">
    <location>
        <begin position="714"/>
        <end position="723"/>
    </location>
</feature>
<feature type="region of interest" description="Disordered" evidence="8">
    <location>
        <begin position="520"/>
        <end position="586"/>
    </location>
</feature>
<comment type="similarity">
    <text evidence="7">Belongs to the Nibrin family.</text>
</comment>
<keyword evidence="11" id="KW-1185">Reference proteome</keyword>
<dbReference type="Pfam" id="PF00498">
    <property type="entry name" value="FHA"/>
    <property type="match status" value="1"/>
</dbReference>
<dbReference type="PANTHER" id="PTHR12162:SF0">
    <property type="entry name" value="NIBRIN"/>
    <property type="match status" value="1"/>
</dbReference>
<dbReference type="PANTHER" id="PTHR12162">
    <property type="entry name" value="NIBRIN-RELATED"/>
    <property type="match status" value="1"/>
</dbReference>
<keyword evidence="6" id="KW-0539">Nucleus</keyword>
<dbReference type="AlphaFoldDB" id="A0A6A6S2U8"/>
<evidence type="ECO:0000256" key="8">
    <source>
        <dbReference type="SAM" id="MobiDB-lite"/>
    </source>
</evidence>
<dbReference type="Proteomes" id="UP000799753">
    <property type="component" value="Unassembled WGS sequence"/>
</dbReference>
<dbReference type="InterPro" id="IPR036420">
    <property type="entry name" value="BRCT_dom_sf"/>
</dbReference>
<feature type="compositionally biased region" description="Basic and acidic residues" evidence="8">
    <location>
        <begin position="562"/>
        <end position="586"/>
    </location>
</feature>
<accession>A0A6A6S2U8</accession>
<dbReference type="InterPro" id="IPR008984">
    <property type="entry name" value="SMAD_FHA_dom_sf"/>
</dbReference>
<dbReference type="OrthoDB" id="552194at2759"/>
<evidence type="ECO:0000256" key="7">
    <source>
        <dbReference type="ARBA" id="ARBA00044757"/>
    </source>
</evidence>
<organism evidence="10 11">
    <name type="scientific">Massarina eburnea CBS 473.64</name>
    <dbReference type="NCBI Taxonomy" id="1395130"/>
    <lineage>
        <taxon>Eukaryota</taxon>
        <taxon>Fungi</taxon>
        <taxon>Dikarya</taxon>
        <taxon>Ascomycota</taxon>
        <taxon>Pezizomycotina</taxon>
        <taxon>Dothideomycetes</taxon>
        <taxon>Pleosporomycetidae</taxon>
        <taxon>Pleosporales</taxon>
        <taxon>Massarineae</taxon>
        <taxon>Massarinaceae</taxon>
        <taxon>Massarina</taxon>
    </lineage>
</organism>
<protein>
    <recommendedName>
        <fullName evidence="9">FHA domain-containing protein</fullName>
    </recommendedName>
</protein>
<feature type="region of interest" description="Disordered" evidence="8">
    <location>
        <begin position="372"/>
        <end position="403"/>
    </location>
</feature>
<keyword evidence="4" id="KW-0227">DNA damage</keyword>
<evidence type="ECO:0000259" key="9">
    <source>
        <dbReference type="PROSITE" id="PS50006"/>
    </source>
</evidence>
<reference evidence="10" key="1">
    <citation type="journal article" date="2020" name="Stud. Mycol.">
        <title>101 Dothideomycetes genomes: a test case for predicting lifestyles and emergence of pathogens.</title>
        <authorList>
            <person name="Haridas S."/>
            <person name="Albert R."/>
            <person name="Binder M."/>
            <person name="Bloem J."/>
            <person name="Labutti K."/>
            <person name="Salamov A."/>
            <person name="Andreopoulos B."/>
            <person name="Baker S."/>
            <person name="Barry K."/>
            <person name="Bills G."/>
            <person name="Bluhm B."/>
            <person name="Cannon C."/>
            <person name="Castanera R."/>
            <person name="Culley D."/>
            <person name="Daum C."/>
            <person name="Ezra D."/>
            <person name="Gonzalez J."/>
            <person name="Henrissat B."/>
            <person name="Kuo A."/>
            <person name="Liang C."/>
            <person name="Lipzen A."/>
            <person name="Lutzoni F."/>
            <person name="Magnuson J."/>
            <person name="Mondo S."/>
            <person name="Nolan M."/>
            <person name="Ohm R."/>
            <person name="Pangilinan J."/>
            <person name="Park H.-J."/>
            <person name="Ramirez L."/>
            <person name="Alfaro M."/>
            <person name="Sun H."/>
            <person name="Tritt A."/>
            <person name="Yoshinaga Y."/>
            <person name="Zwiers L.-H."/>
            <person name="Turgeon B."/>
            <person name="Goodwin S."/>
            <person name="Spatafora J."/>
            <person name="Crous P."/>
            <person name="Grigoriev I."/>
        </authorList>
    </citation>
    <scope>NUCLEOTIDE SEQUENCE</scope>
    <source>
        <strain evidence="10">CBS 473.64</strain>
    </source>
</reference>
<evidence type="ECO:0000313" key="11">
    <source>
        <dbReference type="Proteomes" id="UP000799753"/>
    </source>
</evidence>
<evidence type="ECO:0000256" key="5">
    <source>
        <dbReference type="ARBA" id="ARBA00023204"/>
    </source>
</evidence>
<gene>
    <name evidence="10" type="ORF">P280DRAFT_281381</name>
</gene>
<feature type="domain" description="FHA" evidence="9">
    <location>
        <begin position="23"/>
        <end position="92"/>
    </location>
</feature>
<dbReference type="SUPFAM" id="SSF49879">
    <property type="entry name" value="SMAD/FHA domain"/>
    <property type="match status" value="1"/>
</dbReference>
<comment type="subcellular location">
    <subcellularLocation>
        <location evidence="2">Chromosome</location>
    </subcellularLocation>
    <subcellularLocation>
        <location evidence="1">Nucleus</location>
    </subcellularLocation>
</comment>
<dbReference type="PROSITE" id="PS50006">
    <property type="entry name" value="FHA_DOMAIN"/>
    <property type="match status" value="1"/>
</dbReference>
<dbReference type="InterPro" id="IPR040227">
    <property type="entry name" value="Nibrin-rel"/>
</dbReference>
<dbReference type="InterPro" id="IPR043014">
    <property type="entry name" value="Nibrin_BRCT2_sf"/>
</dbReference>
<dbReference type="GO" id="GO:0005694">
    <property type="term" value="C:chromosome"/>
    <property type="evidence" value="ECO:0007669"/>
    <property type="project" value="UniProtKB-SubCell"/>
</dbReference>
<dbReference type="Gene3D" id="2.60.200.20">
    <property type="match status" value="1"/>
</dbReference>
<dbReference type="GO" id="GO:0007095">
    <property type="term" value="P:mitotic G2 DNA damage checkpoint signaling"/>
    <property type="evidence" value="ECO:0007669"/>
    <property type="project" value="InterPro"/>
</dbReference>
<evidence type="ECO:0000256" key="1">
    <source>
        <dbReference type="ARBA" id="ARBA00004123"/>
    </source>
</evidence>
<feature type="compositionally biased region" description="Polar residues" evidence="8">
    <location>
        <begin position="527"/>
        <end position="541"/>
    </location>
</feature>
<dbReference type="GO" id="GO:0000724">
    <property type="term" value="P:double-strand break repair via homologous recombination"/>
    <property type="evidence" value="ECO:0007669"/>
    <property type="project" value="TreeGrafter"/>
</dbReference>
<dbReference type="Gene3D" id="3.40.50.10980">
    <property type="entry name" value="Nibrin, BRCT2 domain"/>
    <property type="match status" value="1"/>
</dbReference>
<proteinExistence type="inferred from homology"/>
<feature type="compositionally biased region" description="Basic and acidic residues" evidence="8">
    <location>
        <begin position="627"/>
        <end position="640"/>
    </location>
</feature>
<evidence type="ECO:0000256" key="4">
    <source>
        <dbReference type="ARBA" id="ARBA00022763"/>
    </source>
</evidence>
<evidence type="ECO:0000256" key="3">
    <source>
        <dbReference type="ARBA" id="ARBA00022454"/>
    </source>
</evidence>
<keyword evidence="3" id="KW-0158">Chromosome</keyword>
<name>A0A6A6S2U8_9PLEO</name>
<dbReference type="Gene3D" id="3.40.50.10190">
    <property type="entry name" value="BRCT domain"/>
    <property type="match status" value="1"/>
</dbReference>
<evidence type="ECO:0000256" key="2">
    <source>
        <dbReference type="ARBA" id="ARBA00004286"/>
    </source>
</evidence>
<evidence type="ECO:0000313" key="10">
    <source>
        <dbReference type="EMBL" id="KAF2641657.1"/>
    </source>
</evidence>
<keyword evidence="5" id="KW-0234">DNA repair</keyword>